<dbReference type="RefSeq" id="XP_033682691.1">
    <property type="nucleotide sequence ID" value="XM_033835010.1"/>
</dbReference>
<dbReference type="GeneID" id="54588340"/>
<dbReference type="EMBL" id="ML987197">
    <property type="protein sequence ID" value="KAF2247687.1"/>
    <property type="molecule type" value="Genomic_DNA"/>
</dbReference>
<dbReference type="OrthoDB" id="3358371at2759"/>
<dbReference type="SUPFAM" id="SSF51735">
    <property type="entry name" value="NAD(P)-binding Rossmann-fold domains"/>
    <property type="match status" value="1"/>
</dbReference>
<dbReference type="Gene3D" id="3.90.25.10">
    <property type="entry name" value="UDP-galactose 4-epimerase, domain 1"/>
    <property type="match status" value="1"/>
</dbReference>
<dbReference type="GO" id="GO:0005634">
    <property type="term" value="C:nucleus"/>
    <property type="evidence" value="ECO:0007669"/>
    <property type="project" value="TreeGrafter"/>
</dbReference>
<dbReference type="PANTHER" id="PTHR42748:SF26">
    <property type="entry name" value="NMRA-LIKE DOMAIN-CONTAINING PROTEIN"/>
    <property type="match status" value="1"/>
</dbReference>
<dbReference type="Pfam" id="PF05368">
    <property type="entry name" value="NmrA"/>
    <property type="match status" value="1"/>
</dbReference>
<evidence type="ECO:0000256" key="1">
    <source>
        <dbReference type="ARBA" id="ARBA00006328"/>
    </source>
</evidence>
<evidence type="ECO:0000313" key="5">
    <source>
        <dbReference type="Proteomes" id="UP000800094"/>
    </source>
</evidence>
<keyword evidence="5" id="KW-1185">Reference proteome</keyword>
<dbReference type="AlphaFoldDB" id="A0A6A6IBU9"/>
<dbReference type="InterPro" id="IPR036291">
    <property type="entry name" value="NAD(P)-bd_dom_sf"/>
</dbReference>
<comment type="similarity">
    <text evidence="1">Belongs to the NmrA-type oxidoreductase family.</text>
</comment>
<evidence type="ECO:0000256" key="2">
    <source>
        <dbReference type="ARBA" id="ARBA00022857"/>
    </source>
</evidence>
<evidence type="ECO:0000259" key="3">
    <source>
        <dbReference type="Pfam" id="PF05368"/>
    </source>
</evidence>
<feature type="domain" description="NmrA-like" evidence="3">
    <location>
        <begin position="4"/>
        <end position="280"/>
    </location>
</feature>
<dbReference type="PANTHER" id="PTHR42748">
    <property type="entry name" value="NITROGEN METABOLITE REPRESSION PROTEIN NMRA FAMILY MEMBER"/>
    <property type="match status" value="1"/>
</dbReference>
<reference evidence="4" key="1">
    <citation type="journal article" date="2020" name="Stud. Mycol.">
        <title>101 Dothideomycetes genomes: a test case for predicting lifestyles and emergence of pathogens.</title>
        <authorList>
            <person name="Haridas S."/>
            <person name="Albert R."/>
            <person name="Binder M."/>
            <person name="Bloem J."/>
            <person name="Labutti K."/>
            <person name="Salamov A."/>
            <person name="Andreopoulos B."/>
            <person name="Baker S."/>
            <person name="Barry K."/>
            <person name="Bills G."/>
            <person name="Bluhm B."/>
            <person name="Cannon C."/>
            <person name="Castanera R."/>
            <person name="Culley D."/>
            <person name="Daum C."/>
            <person name="Ezra D."/>
            <person name="Gonzalez J."/>
            <person name="Henrissat B."/>
            <person name="Kuo A."/>
            <person name="Liang C."/>
            <person name="Lipzen A."/>
            <person name="Lutzoni F."/>
            <person name="Magnuson J."/>
            <person name="Mondo S."/>
            <person name="Nolan M."/>
            <person name="Ohm R."/>
            <person name="Pangilinan J."/>
            <person name="Park H.-J."/>
            <person name="Ramirez L."/>
            <person name="Alfaro M."/>
            <person name="Sun H."/>
            <person name="Tritt A."/>
            <person name="Yoshinaga Y."/>
            <person name="Zwiers L.-H."/>
            <person name="Turgeon B."/>
            <person name="Goodwin S."/>
            <person name="Spatafora J."/>
            <person name="Crous P."/>
            <person name="Grigoriev I."/>
        </authorList>
    </citation>
    <scope>NUCLEOTIDE SEQUENCE</scope>
    <source>
        <strain evidence="4">CBS 122368</strain>
    </source>
</reference>
<dbReference type="Proteomes" id="UP000800094">
    <property type="component" value="Unassembled WGS sequence"/>
</dbReference>
<accession>A0A6A6IBU9</accession>
<proteinExistence type="inferred from homology"/>
<evidence type="ECO:0000313" key="4">
    <source>
        <dbReference type="EMBL" id="KAF2247687.1"/>
    </source>
</evidence>
<sequence length="293" mass="32613">MPLLVILGINGRQGTSVANAFLSIPGWTIRGLTSLPSCERSRQWLARGVEIVQVDLMSELSIRTAFANATAIFAVTDYYATFHNPSTRIVASVHGTTVADFAFHIEKRIGYSILEAAADVDSLERFVWSTLPYMPERQAPNKRGHRMVMSRWETAAYARYFPELAAKTSFLKPGLRMEDYGVVLKESEDGAFTFGTTAPANSRLPWTCVANDVGMFVRTLILNLPPRQDLAALSQWLSGTEICTLFTAISGITCTYQQFTHVEMEALFPTGHIFADILNYTKNFQYYEPVVGG</sequence>
<keyword evidence="2" id="KW-0521">NADP</keyword>
<gene>
    <name evidence="4" type="ORF">BU26DRAFT_597669</name>
</gene>
<dbReference type="Gene3D" id="3.40.50.720">
    <property type="entry name" value="NAD(P)-binding Rossmann-like Domain"/>
    <property type="match status" value="1"/>
</dbReference>
<dbReference type="InterPro" id="IPR008030">
    <property type="entry name" value="NmrA-like"/>
</dbReference>
<name>A0A6A6IBU9_9PLEO</name>
<dbReference type="InterPro" id="IPR051164">
    <property type="entry name" value="NmrA-like_oxidored"/>
</dbReference>
<protein>
    <submittedName>
        <fullName evidence="4">NAD(P)-binding protein</fullName>
    </submittedName>
</protein>
<organism evidence="4 5">
    <name type="scientific">Trematosphaeria pertusa</name>
    <dbReference type="NCBI Taxonomy" id="390896"/>
    <lineage>
        <taxon>Eukaryota</taxon>
        <taxon>Fungi</taxon>
        <taxon>Dikarya</taxon>
        <taxon>Ascomycota</taxon>
        <taxon>Pezizomycotina</taxon>
        <taxon>Dothideomycetes</taxon>
        <taxon>Pleosporomycetidae</taxon>
        <taxon>Pleosporales</taxon>
        <taxon>Massarineae</taxon>
        <taxon>Trematosphaeriaceae</taxon>
        <taxon>Trematosphaeria</taxon>
    </lineage>
</organism>